<comment type="caution">
    <text evidence="19">The sequence shown here is derived from an EMBL/GenBank/DDBJ whole genome shotgun (WGS) entry which is preliminary data.</text>
</comment>
<dbReference type="InterPro" id="IPR029026">
    <property type="entry name" value="tRNA_m1G_MTases_N"/>
</dbReference>
<dbReference type="EMBL" id="LGGX01000003">
    <property type="protein sequence ID" value="KUK87697.1"/>
    <property type="molecule type" value="Genomic_DNA"/>
</dbReference>
<comment type="similarity">
    <text evidence="3 15 17">Belongs to the RNA methyltransferase TrmD family.</text>
</comment>
<dbReference type="CDD" id="cd18080">
    <property type="entry name" value="TrmD-like"/>
    <property type="match status" value="1"/>
</dbReference>
<dbReference type="NCBIfam" id="TIGR00088">
    <property type="entry name" value="trmD"/>
    <property type="match status" value="1"/>
</dbReference>
<accession>A0A117M6Y0</accession>
<evidence type="ECO:0000256" key="7">
    <source>
        <dbReference type="ARBA" id="ARBA00022490"/>
    </source>
</evidence>
<dbReference type="EC" id="2.1.1.228" evidence="5 15"/>
<dbReference type="InterPro" id="IPR029028">
    <property type="entry name" value="Alpha/beta_knot_MTases"/>
</dbReference>
<evidence type="ECO:0000256" key="4">
    <source>
        <dbReference type="ARBA" id="ARBA00011738"/>
    </source>
</evidence>
<reference evidence="20" key="1">
    <citation type="journal article" date="2015" name="MBio">
        <title>Genome-Resolved Metagenomic Analysis Reveals Roles for Candidate Phyla and Other Microbial Community Members in Biogeochemical Transformations in Oil Reservoirs.</title>
        <authorList>
            <person name="Hu P."/>
            <person name="Tom L."/>
            <person name="Singh A."/>
            <person name="Thomas B.C."/>
            <person name="Baker B.J."/>
            <person name="Piceno Y.M."/>
            <person name="Andersen G.L."/>
            <person name="Banfield J.F."/>
        </authorList>
    </citation>
    <scope>NUCLEOTIDE SEQUENCE [LARGE SCALE GENOMIC DNA]</scope>
</reference>
<keyword evidence="7 15" id="KW-0963">Cytoplasm</keyword>
<evidence type="ECO:0000256" key="2">
    <source>
        <dbReference type="ARBA" id="ARBA00004496"/>
    </source>
</evidence>
<protein>
    <recommendedName>
        <fullName evidence="6 15">tRNA (guanine-N(1)-)-methyltransferase</fullName>
        <ecNumber evidence="5 15">2.1.1.228</ecNumber>
    </recommendedName>
    <alternativeName>
        <fullName evidence="12 15">M1G-methyltransferase</fullName>
    </alternativeName>
    <alternativeName>
        <fullName evidence="13 15">tRNA [GM37] methyltransferase</fullName>
    </alternativeName>
</protein>
<evidence type="ECO:0000313" key="19">
    <source>
        <dbReference type="EMBL" id="KUK87697.1"/>
    </source>
</evidence>
<name>A0A117M6Y0_UNCT6</name>
<dbReference type="GO" id="GO:0002939">
    <property type="term" value="P:tRNA N1-guanine methylation"/>
    <property type="evidence" value="ECO:0007669"/>
    <property type="project" value="TreeGrafter"/>
</dbReference>
<dbReference type="PATRIC" id="fig|1635277.3.peg.1276"/>
<gene>
    <name evidence="15" type="primary">trmD</name>
    <name evidence="19" type="ORF">XE03_0588</name>
</gene>
<feature type="binding site" evidence="15 16">
    <location>
        <begin position="131"/>
        <end position="136"/>
    </location>
    <ligand>
        <name>S-adenosyl-L-methionine</name>
        <dbReference type="ChEBI" id="CHEBI:59789"/>
    </ligand>
</feature>
<dbReference type="InterPro" id="IPR016009">
    <property type="entry name" value="tRNA_MeTrfase_TRMD/TRM10"/>
</dbReference>
<organism evidence="19 20">
    <name type="scientific">candidate division TA06 bacterium 34_109</name>
    <dbReference type="NCBI Taxonomy" id="1635277"/>
    <lineage>
        <taxon>Bacteria</taxon>
        <taxon>Bacteria division TA06</taxon>
    </lineage>
</organism>
<dbReference type="AlphaFoldDB" id="A0A117M6Y0"/>
<evidence type="ECO:0000256" key="8">
    <source>
        <dbReference type="ARBA" id="ARBA00022603"/>
    </source>
</evidence>
<dbReference type="Gene3D" id="1.10.1270.20">
    <property type="entry name" value="tRNA(m1g37)methyltransferase, domain 2"/>
    <property type="match status" value="1"/>
</dbReference>
<dbReference type="PIRSF" id="PIRSF000386">
    <property type="entry name" value="tRNA_mtase"/>
    <property type="match status" value="1"/>
</dbReference>
<dbReference type="InterPro" id="IPR002649">
    <property type="entry name" value="tRNA_m1G_MeTrfase_TrmD"/>
</dbReference>
<proteinExistence type="inferred from homology"/>
<evidence type="ECO:0000259" key="18">
    <source>
        <dbReference type="Pfam" id="PF01746"/>
    </source>
</evidence>
<keyword evidence="9 15" id="KW-0808">Transferase</keyword>
<dbReference type="Gene3D" id="3.40.1280.10">
    <property type="match status" value="1"/>
</dbReference>
<comment type="catalytic activity">
    <reaction evidence="14 15 17">
        <text>guanosine(37) in tRNA + S-adenosyl-L-methionine = N(1)-methylguanosine(37) in tRNA + S-adenosyl-L-homocysteine + H(+)</text>
        <dbReference type="Rhea" id="RHEA:36899"/>
        <dbReference type="Rhea" id="RHEA-COMP:10145"/>
        <dbReference type="Rhea" id="RHEA-COMP:10147"/>
        <dbReference type="ChEBI" id="CHEBI:15378"/>
        <dbReference type="ChEBI" id="CHEBI:57856"/>
        <dbReference type="ChEBI" id="CHEBI:59789"/>
        <dbReference type="ChEBI" id="CHEBI:73542"/>
        <dbReference type="ChEBI" id="CHEBI:74269"/>
        <dbReference type="EC" id="2.1.1.228"/>
    </reaction>
</comment>
<dbReference type="Proteomes" id="UP000053467">
    <property type="component" value="Unassembled WGS sequence"/>
</dbReference>
<dbReference type="Pfam" id="PF01746">
    <property type="entry name" value="tRNA_m1G_MT"/>
    <property type="match status" value="1"/>
</dbReference>
<sequence length="247" mass="28328">MRFSIITLFRELIEPFFETSLLKRAIEKKLISVEIINLRDFGVGKHRKVDDYPYGLSSGMILMCEPLKKALDSIEGENKYVVLTSPSGVLLKQDLVETNLSKKEHIVIIAGRYKGIDQRFIDKYVDLEISIGDFILQGGEIPALIIVETVSRFVKGVLHSIDSAENDSFSKGFLDSPKYTRPKVFEGMEVPEILLSGNHKKIEEYEEYQSLKITYKRRPDLLKNKDLTKRQKEIINKIKSEEKNGKT</sequence>
<evidence type="ECO:0000256" key="6">
    <source>
        <dbReference type="ARBA" id="ARBA00014679"/>
    </source>
</evidence>
<dbReference type="NCBIfam" id="NF000648">
    <property type="entry name" value="PRK00026.1"/>
    <property type="match status" value="1"/>
</dbReference>
<dbReference type="PANTHER" id="PTHR46417">
    <property type="entry name" value="TRNA (GUANINE-N(1)-)-METHYLTRANSFERASE"/>
    <property type="match status" value="1"/>
</dbReference>
<dbReference type="GO" id="GO:0052906">
    <property type="term" value="F:tRNA (guanine(37)-N1)-methyltransferase activity"/>
    <property type="evidence" value="ECO:0007669"/>
    <property type="project" value="UniProtKB-UniRule"/>
</dbReference>
<evidence type="ECO:0000313" key="20">
    <source>
        <dbReference type="Proteomes" id="UP000053467"/>
    </source>
</evidence>
<evidence type="ECO:0000256" key="1">
    <source>
        <dbReference type="ARBA" id="ARBA00002634"/>
    </source>
</evidence>
<dbReference type="FunFam" id="1.10.1270.20:FF:000001">
    <property type="entry name" value="tRNA (guanine-N(1)-)-methyltransferase"/>
    <property type="match status" value="1"/>
</dbReference>
<feature type="binding site" evidence="15 16">
    <location>
        <position position="111"/>
    </location>
    <ligand>
        <name>S-adenosyl-L-methionine</name>
        <dbReference type="ChEBI" id="CHEBI:59789"/>
    </ligand>
</feature>
<evidence type="ECO:0000256" key="11">
    <source>
        <dbReference type="ARBA" id="ARBA00022694"/>
    </source>
</evidence>
<keyword evidence="10 15" id="KW-0949">S-adenosyl-L-methionine</keyword>
<evidence type="ECO:0000256" key="17">
    <source>
        <dbReference type="RuleBase" id="RU003464"/>
    </source>
</evidence>
<comment type="subcellular location">
    <subcellularLocation>
        <location evidence="2 15 17">Cytoplasm</location>
    </subcellularLocation>
</comment>
<comment type="subunit">
    <text evidence="4 15 17">Homodimer.</text>
</comment>
<feature type="domain" description="tRNA methyltransferase TRMD/TRM10-type" evidence="18">
    <location>
        <begin position="1"/>
        <end position="223"/>
    </location>
</feature>
<comment type="function">
    <text evidence="1 15 17">Specifically methylates guanosine-37 in various tRNAs.</text>
</comment>
<dbReference type="PANTHER" id="PTHR46417:SF1">
    <property type="entry name" value="TRNA (GUANINE-N(1)-)-METHYLTRANSFERASE"/>
    <property type="match status" value="1"/>
</dbReference>
<dbReference type="GO" id="GO:0005829">
    <property type="term" value="C:cytosol"/>
    <property type="evidence" value="ECO:0007669"/>
    <property type="project" value="TreeGrafter"/>
</dbReference>
<dbReference type="SUPFAM" id="SSF75217">
    <property type="entry name" value="alpha/beta knot"/>
    <property type="match status" value="1"/>
</dbReference>
<evidence type="ECO:0000256" key="3">
    <source>
        <dbReference type="ARBA" id="ARBA00007630"/>
    </source>
</evidence>
<evidence type="ECO:0000256" key="9">
    <source>
        <dbReference type="ARBA" id="ARBA00022679"/>
    </source>
</evidence>
<evidence type="ECO:0000256" key="10">
    <source>
        <dbReference type="ARBA" id="ARBA00022691"/>
    </source>
</evidence>
<keyword evidence="8 15" id="KW-0489">Methyltransferase</keyword>
<evidence type="ECO:0000256" key="15">
    <source>
        <dbReference type="HAMAP-Rule" id="MF_00605"/>
    </source>
</evidence>
<dbReference type="HAMAP" id="MF_00605">
    <property type="entry name" value="TrmD"/>
    <property type="match status" value="1"/>
</dbReference>
<evidence type="ECO:0000256" key="12">
    <source>
        <dbReference type="ARBA" id="ARBA00029736"/>
    </source>
</evidence>
<keyword evidence="11 15" id="KW-0819">tRNA processing</keyword>
<dbReference type="InterPro" id="IPR023148">
    <property type="entry name" value="tRNA_m1G_MeTrfase_C_sf"/>
</dbReference>
<evidence type="ECO:0000256" key="13">
    <source>
        <dbReference type="ARBA" id="ARBA00033392"/>
    </source>
</evidence>
<evidence type="ECO:0000256" key="16">
    <source>
        <dbReference type="PIRSR" id="PIRSR000386-1"/>
    </source>
</evidence>
<evidence type="ECO:0000256" key="5">
    <source>
        <dbReference type="ARBA" id="ARBA00012807"/>
    </source>
</evidence>
<evidence type="ECO:0000256" key="14">
    <source>
        <dbReference type="ARBA" id="ARBA00047783"/>
    </source>
</evidence>